<sequence>MPSKVVYISSQIHDSDDELPNFVTRRSWNVMPSKLAVNTVNPIRKIVENMKITPNPKKYMIALSIGDPTVFGNLKPCEKITEAIVDSVRSKKFNGYGTSVGLEEAREAVAVYTSCPGASIEAKDVILNSGCSHALEMCMTVLANPGQNILAPRPGFPLYRTLAESTGIEVKYYELLSYDVIFHAMWMFHNIALSWDVFISLFVVPNMKCDSREKKQVYACSGRAFLGLKQSNNLILQIRKGLQSLSQKIMGPCTLVQGALPTILKETSQQFYNGTIECVRRNAEKSYTILSKVPGLNPIMPAGAMYMMVGIDMDRFGEFKSDLEFVERMVSEQSVFCLPGTCFNYPDFIRIVLTVPEEQMQEACERIADFCNHHYECY</sequence>
<evidence type="ECO:0000256" key="1">
    <source>
        <dbReference type="ARBA" id="ARBA00001933"/>
    </source>
</evidence>
<comment type="cofactor">
    <cofactor evidence="1 6">
        <name>pyridoxal 5'-phosphate</name>
        <dbReference type="ChEBI" id="CHEBI:597326"/>
    </cofactor>
</comment>
<keyword evidence="5 6" id="KW-0663">Pyridoxal phosphate</keyword>
<dbReference type="PANTHER" id="PTHR45744">
    <property type="entry name" value="TYROSINE AMINOTRANSFERASE"/>
    <property type="match status" value="1"/>
</dbReference>
<dbReference type="InterPro" id="IPR005958">
    <property type="entry name" value="TyrNic_aminoTrfase"/>
</dbReference>
<dbReference type="Gene3D" id="3.40.640.10">
    <property type="entry name" value="Type I PLP-dependent aspartate aminotransferase-like (Major domain)"/>
    <property type="match status" value="1"/>
</dbReference>
<reference evidence="9" key="1">
    <citation type="submission" date="2025-08" db="UniProtKB">
        <authorList>
            <consortium name="RefSeq"/>
        </authorList>
    </citation>
    <scope>IDENTIFICATION</scope>
    <source>
        <tissue evidence="9">Muscle</tissue>
    </source>
</reference>
<dbReference type="InterPro" id="IPR015424">
    <property type="entry name" value="PyrdxlP-dep_Trfase"/>
</dbReference>
<dbReference type="InterPro" id="IPR015421">
    <property type="entry name" value="PyrdxlP-dep_Trfase_major"/>
</dbReference>
<evidence type="ECO:0000313" key="9">
    <source>
        <dbReference type="RefSeq" id="XP_022244580.1"/>
    </source>
</evidence>
<comment type="catalytic activity">
    <reaction evidence="6">
        <text>L-tyrosine + 2-oxoglutarate = 3-(4-hydroxyphenyl)pyruvate + L-glutamate</text>
        <dbReference type="Rhea" id="RHEA:15093"/>
        <dbReference type="ChEBI" id="CHEBI:16810"/>
        <dbReference type="ChEBI" id="CHEBI:29985"/>
        <dbReference type="ChEBI" id="CHEBI:36242"/>
        <dbReference type="ChEBI" id="CHEBI:58315"/>
        <dbReference type="EC" id="2.6.1.5"/>
    </reaction>
</comment>
<evidence type="ECO:0000256" key="5">
    <source>
        <dbReference type="ARBA" id="ARBA00022898"/>
    </source>
</evidence>
<comment type="similarity">
    <text evidence="2 6">Belongs to the class-I pyridoxal-phosphate-dependent aminotransferase family.</text>
</comment>
<evidence type="ECO:0000256" key="2">
    <source>
        <dbReference type="ARBA" id="ARBA00007441"/>
    </source>
</evidence>
<dbReference type="InterPro" id="IPR004839">
    <property type="entry name" value="Aminotransferase_I/II_large"/>
</dbReference>
<dbReference type="PIRSF" id="PIRSF000517">
    <property type="entry name" value="Tyr_transaminase"/>
    <property type="match status" value="1"/>
</dbReference>
<evidence type="ECO:0000256" key="6">
    <source>
        <dbReference type="PIRNR" id="PIRNR000517"/>
    </source>
</evidence>
<keyword evidence="8" id="KW-1185">Reference proteome</keyword>
<comment type="function">
    <text evidence="6">Transaminase involved in tyrosine breakdown. Converts tyrosine to p-hydroxyphenylpyruvate.</text>
</comment>
<evidence type="ECO:0000256" key="4">
    <source>
        <dbReference type="ARBA" id="ARBA00022679"/>
    </source>
</evidence>
<protein>
    <recommendedName>
        <fullName evidence="6">Tyrosine aminotransferase</fullName>
        <shortName evidence="6">TAT</shortName>
        <ecNumber evidence="6">2.6.1.5</ecNumber>
    </recommendedName>
</protein>
<dbReference type="Proteomes" id="UP000694941">
    <property type="component" value="Unplaced"/>
</dbReference>
<proteinExistence type="inferred from homology"/>
<name>A0ABM1SLS4_LIMPO</name>
<dbReference type="GeneID" id="106461800"/>
<keyword evidence="4" id="KW-0808">Transferase</keyword>
<comment type="subunit">
    <text evidence="6">Homodimer.</text>
</comment>
<keyword evidence="3" id="KW-0032">Aminotransferase</keyword>
<evidence type="ECO:0000313" key="8">
    <source>
        <dbReference type="Proteomes" id="UP000694941"/>
    </source>
</evidence>
<dbReference type="CDD" id="cd00609">
    <property type="entry name" value="AAT_like"/>
    <property type="match status" value="1"/>
</dbReference>
<dbReference type="Gene3D" id="3.90.1150.10">
    <property type="entry name" value="Aspartate Aminotransferase, domain 1"/>
    <property type="match status" value="2"/>
</dbReference>
<feature type="domain" description="Aminotransferase class I/classII large" evidence="7">
    <location>
        <begin position="237"/>
        <end position="367"/>
    </location>
</feature>
<dbReference type="EC" id="2.6.1.5" evidence="6"/>
<dbReference type="RefSeq" id="XP_022244580.1">
    <property type="nucleotide sequence ID" value="XM_022388872.1"/>
</dbReference>
<feature type="domain" description="Aminotransferase class I/classII large" evidence="7">
    <location>
        <begin position="60"/>
        <end position="176"/>
    </location>
</feature>
<dbReference type="Pfam" id="PF00155">
    <property type="entry name" value="Aminotran_1_2"/>
    <property type="match status" value="2"/>
</dbReference>
<evidence type="ECO:0000256" key="3">
    <source>
        <dbReference type="ARBA" id="ARBA00022576"/>
    </source>
</evidence>
<dbReference type="SUPFAM" id="SSF53383">
    <property type="entry name" value="PLP-dependent transferases"/>
    <property type="match status" value="1"/>
</dbReference>
<dbReference type="InterPro" id="IPR015422">
    <property type="entry name" value="PyrdxlP-dep_Trfase_small"/>
</dbReference>
<evidence type="ECO:0000259" key="7">
    <source>
        <dbReference type="Pfam" id="PF00155"/>
    </source>
</evidence>
<comment type="pathway">
    <text evidence="6">Amino-acid degradation; L-phenylalanine degradation; acetoacetate and fumarate from L-phenylalanine: step 2/6.</text>
</comment>
<dbReference type="PANTHER" id="PTHR45744:SF2">
    <property type="entry name" value="TYROSINE AMINOTRANSFERASE"/>
    <property type="match status" value="1"/>
</dbReference>
<accession>A0ABM1SLS4</accession>
<gene>
    <name evidence="9" type="primary">LOC106461800</name>
</gene>
<organism evidence="8 9">
    <name type="scientific">Limulus polyphemus</name>
    <name type="common">Atlantic horseshoe crab</name>
    <dbReference type="NCBI Taxonomy" id="6850"/>
    <lineage>
        <taxon>Eukaryota</taxon>
        <taxon>Metazoa</taxon>
        <taxon>Ecdysozoa</taxon>
        <taxon>Arthropoda</taxon>
        <taxon>Chelicerata</taxon>
        <taxon>Merostomata</taxon>
        <taxon>Xiphosura</taxon>
        <taxon>Limulidae</taxon>
        <taxon>Limulus</taxon>
    </lineage>
</organism>